<name>A0A0B6YE07_9EUPU</name>
<feature type="non-terminal residue" evidence="2">
    <location>
        <position position="1"/>
    </location>
</feature>
<dbReference type="AlphaFoldDB" id="A0A0B6YE07"/>
<protein>
    <submittedName>
        <fullName evidence="2">Uncharacterized protein</fullName>
    </submittedName>
</protein>
<feature type="region of interest" description="Disordered" evidence="1">
    <location>
        <begin position="28"/>
        <end position="47"/>
    </location>
</feature>
<accession>A0A0B6YE07</accession>
<dbReference type="EMBL" id="HACG01007543">
    <property type="protein sequence ID" value="CEK54408.1"/>
    <property type="molecule type" value="Transcribed_RNA"/>
</dbReference>
<evidence type="ECO:0000313" key="2">
    <source>
        <dbReference type="EMBL" id="CEK54408.1"/>
    </source>
</evidence>
<organism evidence="2">
    <name type="scientific">Arion vulgaris</name>
    <dbReference type="NCBI Taxonomy" id="1028688"/>
    <lineage>
        <taxon>Eukaryota</taxon>
        <taxon>Metazoa</taxon>
        <taxon>Spiralia</taxon>
        <taxon>Lophotrochozoa</taxon>
        <taxon>Mollusca</taxon>
        <taxon>Gastropoda</taxon>
        <taxon>Heterobranchia</taxon>
        <taxon>Euthyneura</taxon>
        <taxon>Panpulmonata</taxon>
        <taxon>Eupulmonata</taxon>
        <taxon>Stylommatophora</taxon>
        <taxon>Helicina</taxon>
        <taxon>Arionoidea</taxon>
        <taxon>Arionidae</taxon>
        <taxon>Arion</taxon>
    </lineage>
</organism>
<reference evidence="2" key="1">
    <citation type="submission" date="2014-12" db="EMBL/GenBank/DDBJ databases">
        <title>Insight into the proteome of Arion vulgaris.</title>
        <authorList>
            <person name="Aradska J."/>
            <person name="Bulat T."/>
            <person name="Smidak R."/>
            <person name="Sarate P."/>
            <person name="Gangsoo J."/>
            <person name="Sialana F."/>
            <person name="Bilban M."/>
            <person name="Lubec G."/>
        </authorList>
    </citation>
    <scope>NUCLEOTIDE SEQUENCE</scope>
    <source>
        <tissue evidence="2">Skin</tissue>
    </source>
</reference>
<feature type="compositionally biased region" description="Basic and acidic residues" evidence="1">
    <location>
        <begin position="28"/>
        <end position="37"/>
    </location>
</feature>
<gene>
    <name evidence="2" type="primary">ORF22712</name>
</gene>
<evidence type="ECO:0000256" key="1">
    <source>
        <dbReference type="SAM" id="MobiDB-lite"/>
    </source>
</evidence>
<sequence length="65" mass="7515">VESRGMTGKEVDTDAAFHLEQRTFRKYTERRPSDEGICHNQSQEHTSRDKVIHGADHALLFYIQA</sequence>
<proteinExistence type="predicted"/>